<keyword evidence="1 6" id="KW-0645">Protease</keyword>
<keyword evidence="5 6" id="KW-0482">Metalloprotease</keyword>
<dbReference type="EMBL" id="LS991949">
    <property type="protein sequence ID" value="SYV90637.1"/>
    <property type="molecule type" value="Genomic_DNA"/>
</dbReference>
<comment type="similarity">
    <text evidence="6">Belongs to the peptidase M3 family.</text>
</comment>
<feature type="transmembrane region" description="Helical" evidence="7">
    <location>
        <begin position="12"/>
        <end position="31"/>
    </location>
</feature>
<dbReference type="Gene3D" id="1.10.1370.20">
    <property type="entry name" value="Oligoendopeptidase f, C-terminal domain"/>
    <property type="match status" value="1"/>
</dbReference>
<keyword evidence="4 6" id="KW-0862">Zinc</keyword>
<dbReference type="Pfam" id="PF01432">
    <property type="entry name" value="Peptidase_M3"/>
    <property type="match status" value="1"/>
</dbReference>
<organism evidence="9 10">
    <name type="scientific">Metamycoplasma alkalescens</name>
    <dbReference type="NCBI Taxonomy" id="45363"/>
    <lineage>
        <taxon>Bacteria</taxon>
        <taxon>Bacillati</taxon>
        <taxon>Mycoplasmatota</taxon>
        <taxon>Mycoplasmoidales</taxon>
        <taxon>Metamycoplasmataceae</taxon>
        <taxon>Metamycoplasma</taxon>
    </lineage>
</organism>
<gene>
    <name evidence="9" type="primary">pepF1_3</name>
    <name evidence="9" type="ORF">NCTC10135_01161</name>
</gene>
<dbReference type="Proteomes" id="UP000259864">
    <property type="component" value="Chromosome 1"/>
</dbReference>
<evidence type="ECO:0000256" key="2">
    <source>
        <dbReference type="ARBA" id="ARBA00022723"/>
    </source>
</evidence>
<keyword evidence="7" id="KW-0812">Transmembrane</keyword>
<dbReference type="InterPro" id="IPR001567">
    <property type="entry name" value="Pept_M3A_M3B_dom"/>
</dbReference>
<dbReference type="GO" id="GO:0004222">
    <property type="term" value="F:metalloendopeptidase activity"/>
    <property type="evidence" value="ECO:0007669"/>
    <property type="project" value="InterPro"/>
</dbReference>
<keyword evidence="7" id="KW-1133">Transmembrane helix</keyword>
<dbReference type="EC" id="3.4.24.-" evidence="9"/>
<evidence type="ECO:0000313" key="9">
    <source>
        <dbReference type="EMBL" id="SYV90637.1"/>
    </source>
</evidence>
<reference evidence="10" key="1">
    <citation type="submission" date="2018-06" db="EMBL/GenBank/DDBJ databases">
        <authorList>
            <consortium name="Pathogen Informatics"/>
        </authorList>
    </citation>
    <scope>NUCLEOTIDE SEQUENCE [LARGE SCALE GENOMIC DNA]</scope>
    <source>
        <strain evidence="10">NCTC10135</strain>
    </source>
</reference>
<keyword evidence="7" id="KW-0472">Membrane</keyword>
<comment type="cofactor">
    <cofactor evidence="6">
        <name>Zn(2+)</name>
        <dbReference type="ChEBI" id="CHEBI:29105"/>
    </cofactor>
    <text evidence="6">Binds 1 zinc ion.</text>
</comment>
<dbReference type="GO" id="GO:0006508">
    <property type="term" value="P:proteolysis"/>
    <property type="evidence" value="ECO:0007669"/>
    <property type="project" value="UniProtKB-KW"/>
</dbReference>
<evidence type="ECO:0000256" key="7">
    <source>
        <dbReference type="SAM" id="Phobius"/>
    </source>
</evidence>
<keyword evidence="3 6" id="KW-0378">Hydrolase</keyword>
<evidence type="ECO:0000256" key="1">
    <source>
        <dbReference type="ARBA" id="ARBA00022670"/>
    </source>
</evidence>
<evidence type="ECO:0000256" key="6">
    <source>
        <dbReference type="RuleBase" id="RU003435"/>
    </source>
</evidence>
<evidence type="ECO:0000313" key="10">
    <source>
        <dbReference type="Proteomes" id="UP000259864"/>
    </source>
</evidence>
<protein>
    <submittedName>
        <fullName evidence="9">Oligoendopeptidase F, plasmid</fullName>
        <ecNumber evidence="9">3.4.24.-</ecNumber>
    </submittedName>
</protein>
<evidence type="ECO:0000256" key="3">
    <source>
        <dbReference type="ARBA" id="ARBA00022801"/>
    </source>
</evidence>
<keyword evidence="2 6" id="KW-0479">Metal-binding</keyword>
<name>A0A3B0P2Z5_9BACT</name>
<dbReference type="AlphaFoldDB" id="A0A3B0P2Z5"/>
<dbReference type="SUPFAM" id="SSF55486">
    <property type="entry name" value="Metalloproteases ('zincins'), catalytic domain"/>
    <property type="match status" value="1"/>
</dbReference>
<dbReference type="GO" id="GO:0046872">
    <property type="term" value="F:metal ion binding"/>
    <property type="evidence" value="ECO:0007669"/>
    <property type="project" value="UniProtKB-UniRule"/>
</dbReference>
<proteinExistence type="inferred from homology"/>
<evidence type="ECO:0000259" key="8">
    <source>
        <dbReference type="Pfam" id="PF01432"/>
    </source>
</evidence>
<dbReference type="InterPro" id="IPR042088">
    <property type="entry name" value="OligoPept_F_C"/>
</dbReference>
<accession>A0A3B0P2Z5</accession>
<evidence type="ECO:0000256" key="4">
    <source>
        <dbReference type="ARBA" id="ARBA00022833"/>
    </source>
</evidence>
<feature type="domain" description="Peptidase M3A/M3B catalytic" evidence="8">
    <location>
        <begin position="7"/>
        <end position="79"/>
    </location>
</feature>
<evidence type="ECO:0000256" key="5">
    <source>
        <dbReference type="ARBA" id="ARBA00023049"/>
    </source>
</evidence>
<dbReference type="KEGG" id="mala:NCTC10135_01161"/>
<sequence>MNVYSVMVPHFYYFFYVYKYALGYIVANVFFQKYKKEGKEALKNYVDNFLSSGDKDWPVTILKEAGVDVYSEDIYKQAFSVLEEKVNEYIKLGNKIFKD</sequence>